<evidence type="ECO:0000313" key="3">
    <source>
        <dbReference type="EMBL" id="UXC19962.1"/>
    </source>
</evidence>
<evidence type="ECO:0000256" key="1">
    <source>
        <dbReference type="SAM" id="Phobius"/>
    </source>
</evidence>
<reference evidence="3" key="1">
    <citation type="submission" date="2022-09" db="EMBL/GenBank/DDBJ databases">
        <title>Bacterial diversity in gut of crayfish and pufferfish.</title>
        <authorList>
            <person name="Huang Y."/>
        </authorList>
    </citation>
    <scope>NUCLEOTIDE SEQUENCE</scope>
    <source>
        <strain evidence="3">PR12</strain>
    </source>
</reference>
<feature type="transmembrane region" description="Helical" evidence="1">
    <location>
        <begin position="77"/>
        <end position="99"/>
    </location>
</feature>
<gene>
    <name evidence="3" type="ORF">N4T19_07615</name>
</gene>
<dbReference type="EMBL" id="CP104377">
    <property type="protein sequence ID" value="UXC19962.1"/>
    <property type="molecule type" value="Genomic_DNA"/>
</dbReference>
<dbReference type="InterPro" id="IPR025330">
    <property type="entry name" value="DUF4236"/>
</dbReference>
<dbReference type="Pfam" id="PF14020">
    <property type="entry name" value="DUF4236"/>
    <property type="match status" value="1"/>
</dbReference>
<keyword evidence="4" id="KW-1185">Reference proteome</keyword>
<feature type="domain" description="DUF4236" evidence="2">
    <location>
        <begin position="3"/>
        <end position="54"/>
    </location>
</feature>
<proteinExistence type="predicted"/>
<protein>
    <submittedName>
        <fullName evidence="3">DUF4236 domain-containing protein</fullName>
    </submittedName>
</protein>
<organism evidence="3 4">
    <name type="scientific">Comamonas squillarum</name>
    <dbReference type="NCBI Taxonomy" id="2977320"/>
    <lineage>
        <taxon>Bacteria</taxon>
        <taxon>Pseudomonadati</taxon>
        <taxon>Pseudomonadota</taxon>
        <taxon>Betaproteobacteria</taxon>
        <taxon>Burkholderiales</taxon>
        <taxon>Comamonadaceae</taxon>
        <taxon>Comamonas</taxon>
    </lineage>
</organism>
<sequence>MRWRFQRRIKLLPGVWLNVSKSGISTSVGRKGTTINFRGGKVRLNAGLRGTGLSCSGQILDLNGSVSHRRTRKLIRLLAWILLSGLGIAAALAAFFVVANLR</sequence>
<dbReference type="Proteomes" id="UP001058290">
    <property type="component" value="Chromosome"/>
</dbReference>
<keyword evidence="1" id="KW-1133">Transmembrane helix</keyword>
<dbReference type="RefSeq" id="WP_260719795.1">
    <property type="nucleotide sequence ID" value="NZ_CP104377.1"/>
</dbReference>
<keyword evidence="1" id="KW-0472">Membrane</keyword>
<accession>A0ABY6A126</accession>
<evidence type="ECO:0000313" key="4">
    <source>
        <dbReference type="Proteomes" id="UP001058290"/>
    </source>
</evidence>
<name>A0ABY6A126_9BURK</name>
<keyword evidence="1" id="KW-0812">Transmembrane</keyword>
<evidence type="ECO:0000259" key="2">
    <source>
        <dbReference type="Pfam" id="PF14020"/>
    </source>
</evidence>